<feature type="transmembrane region" description="Helical" evidence="7">
    <location>
        <begin position="328"/>
        <end position="348"/>
    </location>
</feature>
<feature type="transmembrane region" description="Helical" evidence="7">
    <location>
        <begin position="414"/>
        <end position="442"/>
    </location>
</feature>
<dbReference type="GO" id="GO:0006897">
    <property type="term" value="P:endocytosis"/>
    <property type="evidence" value="ECO:0007669"/>
    <property type="project" value="TreeGrafter"/>
</dbReference>
<dbReference type="GO" id="GO:0005886">
    <property type="term" value="C:plasma membrane"/>
    <property type="evidence" value="ECO:0007669"/>
    <property type="project" value="TreeGrafter"/>
</dbReference>
<keyword evidence="3 7" id="KW-0812">Transmembrane</keyword>
<dbReference type="PANTHER" id="PTHR10796">
    <property type="entry name" value="PATCHED-RELATED"/>
    <property type="match status" value="1"/>
</dbReference>
<keyword evidence="5 7" id="KW-0472">Membrane</keyword>
<evidence type="ECO:0000259" key="8">
    <source>
        <dbReference type="PROSITE" id="PS50156"/>
    </source>
</evidence>
<evidence type="ECO:0000256" key="1">
    <source>
        <dbReference type="ARBA" id="ARBA00004141"/>
    </source>
</evidence>
<dbReference type="InterPro" id="IPR051697">
    <property type="entry name" value="Patched_domain-protein"/>
</dbReference>
<evidence type="ECO:0000256" key="3">
    <source>
        <dbReference type="ARBA" id="ARBA00022692"/>
    </source>
</evidence>
<feature type="transmembrane region" description="Helical" evidence="7">
    <location>
        <begin position="698"/>
        <end position="731"/>
    </location>
</feature>
<proteinExistence type="inferred from homology"/>
<keyword evidence="10" id="KW-1185">Reference proteome</keyword>
<evidence type="ECO:0000256" key="5">
    <source>
        <dbReference type="ARBA" id="ARBA00023136"/>
    </source>
</evidence>
<keyword evidence="6" id="KW-0325">Glycoprotein</keyword>
<dbReference type="AlphaFoldDB" id="A0A0B2V6R6"/>
<dbReference type="InterPro" id="IPR000731">
    <property type="entry name" value="SSD"/>
</dbReference>
<reference evidence="9 10" key="1">
    <citation type="submission" date="2014-11" db="EMBL/GenBank/DDBJ databases">
        <title>Genetic blueprint of the zoonotic pathogen Toxocara canis.</title>
        <authorList>
            <person name="Zhu X.-Q."/>
            <person name="Korhonen P.K."/>
            <person name="Cai H."/>
            <person name="Young N.D."/>
            <person name="Nejsum P."/>
            <person name="von Samson-Himmelstjerna G."/>
            <person name="Boag P.R."/>
            <person name="Tan P."/>
            <person name="Li Q."/>
            <person name="Min J."/>
            <person name="Yang Y."/>
            <person name="Wang X."/>
            <person name="Fang X."/>
            <person name="Hall R.S."/>
            <person name="Hofmann A."/>
            <person name="Sternberg P.W."/>
            <person name="Jex A.R."/>
            <person name="Gasser R.B."/>
        </authorList>
    </citation>
    <scope>NUCLEOTIDE SEQUENCE [LARGE SCALE GENOMIC DNA]</scope>
    <source>
        <strain evidence="9">PN_DK_2014</strain>
    </source>
</reference>
<dbReference type="Pfam" id="PF02460">
    <property type="entry name" value="Patched"/>
    <property type="match status" value="1"/>
</dbReference>
<dbReference type="InterPro" id="IPR003392">
    <property type="entry name" value="PTHD_SSD"/>
</dbReference>
<dbReference type="GO" id="GO:0018996">
    <property type="term" value="P:molting cycle, collagen and cuticulin-based cuticle"/>
    <property type="evidence" value="ECO:0007669"/>
    <property type="project" value="TreeGrafter"/>
</dbReference>
<gene>
    <name evidence="9" type="primary">Ptchd3</name>
    <name evidence="9" type="ORF">Tcan_10958</name>
</gene>
<feature type="transmembrane region" description="Helical" evidence="7">
    <location>
        <begin position="378"/>
        <end position="402"/>
    </location>
</feature>
<feature type="transmembrane region" description="Helical" evidence="7">
    <location>
        <begin position="845"/>
        <end position="867"/>
    </location>
</feature>
<comment type="similarity">
    <text evidence="2">Belongs to the patched family.</text>
</comment>
<evidence type="ECO:0000256" key="4">
    <source>
        <dbReference type="ARBA" id="ARBA00022989"/>
    </source>
</evidence>
<organism evidence="9 10">
    <name type="scientific">Toxocara canis</name>
    <name type="common">Canine roundworm</name>
    <dbReference type="NCBI Taxonomy" id="6265"/>
    <lineage>
        <taxon>Eukaryota</taxon>
        <taxon>Metazoa</taxon>
        <taxon>Ecdysozoa</taxon>
        <taxon>Nematoda</taxon>
        <taxon>Chromadorea</taxon>
        <taxon>Rhabditida</taxon>
        <taxon>Spirurina</taxon>
        <taxon>Ascaridomorpha</taxon>
        <taxon>Ascaridoidea</taxon>
        <taxon>Toxocaridae</taxon>
        <taxon>Toxocara</taxon>
    </lineage>
</organism>
<evidence type="ECO:0000256" key="2">
    <source>
        <dbReference type="ARBA" id="ARBA00005585"/>
    </source>
</evidence>
<dbReference type="Proteomes" id="UP000031036">
    <property type="component" value="Unassembled WGS sequence"/>
</dbReference>
<feature type="transmembrane region" description="Helical" evidence="7">
    <location>
        <begin position="29"/>
        <end position="47"/>
    </location>
</feature>
<dbReference type="Gene3D" id="1.20.1640.10">
    <property type="entry name" value="Multidrug efflux transporter AcrB transmembrane domain"/>
    <property type="match status" value="2"/>
</dbReference>
<dbReference type="PROSITE" id="PS50156">
    <property type="entry name" value="SSD"/>
    <property type="match status" value="1"/>
</dbReference>
<evidence type="ECO:0000313" key="9">
    <source>
        <dbReference type="EMBL" id="KHN77223.1"/>
    </source>
</evidence>
<dbReference type="GO" id="GO:0030659">
    <property type="term" value="C:cytoplasmic vesicle membrane"/>
    <property type="evidence" value="ECO:0007669"/>
    <property type="project" value="TreeGrafter"/>
</dbReference>
<name>A0A0B2V6R6_TOXCA</name>
<dbReference type="PANTHER" id="PTHR10796:SF95">
    <property type="entry name" value="SSD DOMAIN-CONTAINING PROTEIN"/>
    <property type="match status" value="1"/>
</dbReference>
<feature type="transmembrane region" description="Helical" evidence="7">
    <location>
        <begin position="266"/>
        <end position="289"/>
    </location>
</feature>
<accession>A0A0B2V6R6</accession>
<feature type="transmembrane region" description="Helical" evidence="7">
    <location>
        <begin position="295"/>
        <end position="321"/>
    </location>
</feature>
<keyword evidence="4 7" id="KW-1133">Transmembrane helix</keyword>
<evidence type="ECO:0000256" key="7">
    <source>
        <dbReference type="SAM" id="Phobius"/>
    </source>
</evidence>
<dbReference type="EMBL" id="JPKZ01002350">
    <property type="protein sequence ID" value="KHN77223.1"/>
    <property type="molecule type" value="Genomic_DNA"/>
</dbReference>
<protein>
    <submittedName>
        <fullName evidence="9">Patched domain-containing protein 3</fullName>
    </submittedName>
</protein>
<evidence type="ECO:0000313" key="10">
    <source>
        <dbReference type="Proteomes" id="UP000031036"/>
    </source>
</evidence>
<feature type="transmembrane region" description="Helical" evidence="7">
    <location>
        <begin position="808"/>
        <end position="833"/>
    </location>
</feature>
<dbReference type="OMA" id="ARYEMES"/>
<comment type="caution">
    <text evidence="9">The sequence shown here is derived from an EMBL/GenBank/DDBJ whole genome shotgun (WGS) entry which is preliminary data.</text>
</comment>
<feature type="transmembrane region" description="Helical" evidence="7">
    <location>
        <begin position="474"/>
        <end position="496"/>
    </location>
</feature>
<sequence>MKRETLVSRVTASIFRFNAAVVCKHPVGVIVVLTLFTVICAIKIPFIEIQDDVNFGYTPKNARSLVELKAYNEFSNGDPLMIFVFVTAADGGSMARLAHLNETVAIVDEVGSRIKIKNQSFYDICTSFCNFNEPVVQFRNGMLIKSFTQSAVNGSIFEDLSLRYPIMKAVGRELDLSPNFHGVETYEEGKEPKDAVTNIKYLKLIALIIRANRPDSWTAEDADAWDIAVRKRINEEYNDSLVVPRTYSVPFFQAEVTRTSAVAFPYIANGFAFLVLFSLITVALAAWYLDQLSVYKLVYATVACITPLMAVAACLGLLFWCGFRFGSILLISPFLLLAFGVDDAYIVINGWERLCVGRRQNPIPNDNLQDRITEAIDFLLSVLVNVGPSITVTSLTNMLAFAVSALSATPEIRLFCIANVVSMFFDLIFTTTLFLAVMVIGARYEMESEESRVDYRSDKLSSFLSGYCEWLSSAYTSVCIFVLMCIYWGTGIYGIMNVTPSVRPTNLLVSGSPVKRVLSLRDEYVRNAYSFVTVIVGNASNLTDAERRKRIFSMVEQFEAMPECNGPRFTKFWMRDYEKFLSRNDVVVETDEEPEGNVLGENEAYSDESIEEFLKWPDYNFWGAFMKFENGTNSLAKFSFFVPYHGQNISEFREKLRMLNEWRAIADNYTDLSVSVYDDDAHFTDQIEALLPQTVQNAVYSFACIALICTLFMQNLATVFAASVSILSIFIGLLAQHNVRPCYGTEISMPGVAGFMTLWSVELDPLSMATVILSIGMSVDYPAHIAYHYYHILLEEPTKSAHAAMAKALSTVAFPLLQCSASNVIVVLCLLFAQSYMSQVIVKTVLLVVLFGITHALLVIPVFLCALSRWNLKAAVLPAVTTPLKVLTKR</sequence>
<feature type="domain" description="SSD" evidence="8">
    <location>
        <begin position="265"/>
        <end position="440"/>
    </location>
</feature>
<dbReference type="OrthoDB" id="6510177at2759"/>
<comment type="subcellular location">
    <subcellularLocation>
        <location evidence="1">Membrane</location>
        <topology evidence="1">Multi-pass membrane protein</topology>
    </subcellularLocation>
</comment>
<evidence type="ECO:0000256" key="6">
    <source>
        <dbReference type="ARBA" id="ARBA00023180"/>
    </source>
</evidence>
<dbReference type="SUPFAM" id="SSF82866">
    <property type="entry name" value="Multidrug efflux transporter AcrB transmembrane domain"/>
    <property type="match status" value="2"/>
</dbReference>